<comment type="caution">
    <text evidence="13">The sequence shown here is derived from an EMBL/GenBank/DDBJ whole genome shotgun (WGS) entry which is preliminary data.</text>
</comment>
<evidence type="ECO:0000313" key="13">
    <source>
        <dbReference type="EMBL" id="KEK18451.1"/>
    </source>
</evidence>
<evidence type="ECO:0000256" key="3">
    <source>
        <dbReference type="ARBA" id="ARBA00023150"/>
    </source>
</evidence>
<dbReference type="InterPro" id="IPR003749">
    <property type="entry name" value="ThiS/MoaD-like"/>
</dbReference>
<dbReference type="UniPathway" id="UPA00344"/>
<dbReference type="Proteomes" id="UP000027822">
    <property type="component" value="Unassembled WGS sequence"/>
</dbReference>
<dbReference type="InterPro" id="IPR012675">
    <property type="entry name" value="Beta-grasp_dom_sf"/>
</dbReference>
<dbReference type="AlphaFoldDB" id="A0A073JW58"/>
<dbReference type="EMBL" id="JOTN01000014">
    <property type="protein sequence ID" value="KEK18451.1"/>
    <property type="molecule type" value="Genomic_DNA"/>
</dbReference>
<dbReference type="eggNOG" id="COG1977">
    <property type="taxonomic scope" value="Bacteria"/>
</dbReference>
<dbReference type="STRING" id="574376.BAMA_05365"/>
<proteinExistence type="inferred from homology"/>
<dbReference type="Gene3D" id="3.10.20.30">
    <property type="match status" value="1"/>
</dbReference>
<name>A0A073JW58_9BACI</name>
<evidence type="ECO:0000256" key="5">
    <source>
        <dbReference type="ARBA" id="ARBA00024247"/>
    </source>
</evidence>
<dbReference type="FunFam" id="3.10.20.30:FF:000010">
    <property type="entry name" value="Molybdopterin synthase sulfur carrier subunit"/>
    <property type="match status" value="1"/>
</dbReference>
<evidence type="ECO:0000256" key="6">
    <source>
        <dbReference type="ARBA" id="ARBA00054425"/>
    </source>
</evidence>
<dbReference type="PANTHER" id="PTHR33359:SF1">
    <property type="entry name" value="MOLYBDOPTERIN SYNTHASE SULFUR CARRIER SUBUNIT"/>
    <property type="match status" value="1"/>
</dbReference>
<reference evidence="13 14" key="1">
    <citation type="submission" date="2014-06" db="EMBL/GenBank/DDBJ databases">
        <title>Draft genome sequence of Bacillus manliponensis JCM 15802 (MCCC 1A00708).</title>
        <authorList>
            <person name="Lai Q."/>
            <person name="Liu Y."/>
            <person name="Shao Z."/>
        </authorList>
    </citation>
    <scope>NUCLEOTIDE SEQUENCE [LARGE SCALE GENOMIC DNA]</scope>
    <source>
        <strain evidence="13 14">JCM 15802</strain>
    </source>
</reference>
<dbReference type="OrthoDB" id="9801945at2"/>
<dbReference type="Pfam" id="PF02597">
    <property type="entry name" value="ThiS"/>
    <property type="match status" value="1"/>
</dbReference>
<dbReference type="CDD" id="cd00754">
    <property type="entry name" value="Ubl_MoaD"/>
    <property type="match status" value="1"/>
</dbReference>
<keyword evidence="2" id="KW-0547">Nucleotide-binding</keyword>
<comment type="function">
    <text evidence="6">Involved in sulfur transfer in the conversion of molybdopterin precursor Z to molybdopterin.</text>
</comment>
<evidence type="ECO:0000256" key="1">
    <source>
        <dbReference type="ARBA" id="ARBA00005046"/>
    </source>
</evidence>
<evidence type="ECO:0000256" key="8">
    <source>
        <dbReference type="ARBA" id="ARBA00075076"/>
    </source>
</evidence>
<dbReference type="NCBIfam" id="TIGR01682">
    <property type="entry name" value="moaD"/>
    <property type="match status" value="1"/>
</dbReference>
<evidence type="ECO:0000256" key="9">
    <source>
        <dbReference type="ARBA" id="ARBA00076711"/>
    </source>
</evidence>
<evidence type="ECO:0000256" key="11">
    <source>
        <dbReference type="ARBA" id="ARBA00078020"/>
    </source>
</evidence>
<evidence type="ECO:0000256" key="7">
    <source>
        <dbReference type="ARBA" id="ARBA00063099"/>
    </source>
</evidence>
<dbReference type="SUPFAM" id="SSF54285">
    <property type="entry name" value="MoaD/ThiS"/>
    <property type="match status" value="1"/>
</dbReference>
<comment type="subunit">
    <text evidence="7">Heterotetramer of 2 MoaD subunits and 2 MoaE subunits. Forms a stable heterotetrameric complex of 2 MoaD and 2 MoeB during adenylation of MoaD by MoeB. During catalysis MoaD shuttles between the two heterotetrameric complexes.</text>
</comment>
<dbReference type="InterPro" id="IPR044672">
    <property type="entry name" value="MOCS2A"/>
</dbReference>
<gene>
    <name evidence="13" type="ORF">BAMA_05365</name>
</gene>
<dbReference type="RefSeq" id="WP_034640956.1">
    <property type="nucleotide sequence ID" value="NZ_CBCSJC010000006.1"/>
</dbReference>
<evidence type="ECO:0000256" key="12">
    <source>
        <dbReference type="ARBA" id="ARBA00078992"/>
    </source>
</evidence>
<evidence type="ECO:0000256" key="4">
    <source>
        <dbReference type="ARBA" id="ARBA00024200"/>
    </source>
</evidence>
<dbReference type="PANTHER" id="PTHR33359">
    <property type="entry name" value="MOLYBDOPTERIN SYNTHASE SULFUR CARRIER SUBUNIT"/>
    <property type="match status" value="1"/>
</dbReference>
<dbReference type="GO" id="GO:1990133">
    <property type="term" value="C:molybdopterin adenylyltransferase complex"/>
    <property type="evidence" value="ECO:0007669"/>
    <property type="project" value="TreeGrafter"/>
</dbReference>
<dbReference type="GO" id="GO:0000166">
    <property type="term" value="F:nucleotide binding"/>
    <property type="evidence" value="ECO:0007669"/>
    <property type="project" value="UniProtKB-KW"/>
</dbReference>
<organism evidence="13 14">
    <name type="scientific">Bacillus manliponensis</name>
    <dbReference type="NCBI Taxonomy" id="574376"/>
    <lineage>
        <taxon>Bacteria</taxon>
        <taxon>Bacillati</taxon>
        <taxon>Bacillota</taxon>
        <taxon>Bacilli</taxon>
        <taxon>Bacillales</taxon>
        <taxon>Bacillaceae</taxon>
        <taxon>Bacillus</taxon>
        <taxon>Bacillus cereus group</taxon>
    </lineage>
</organism>
<keyword evidence="14" id="KW-1185">Reference proteome</keyword>
<evidence type="ECO:0000313" key="14">
    <source>
        <dbReference type="Proteomes" id="UP000027822"/>
    </source>
</evidence>
<dbReference type="GO" id="GO:0006777">
    <property type="term" value="P:Mo-molybdopterin cofactor biosynthetic process"/>
    <property type="evidence" value="ECO:0007669"/>
    <property type="project" value="UniProtKB-KW"/>
</dbReference>
<evidence type="ECO:0000256" key="10">
    <source>
        <dbReference type="ARBA" id="ARBA00077809"/>
    </source>
</evidence>
<protein>
    <recommendedName>
        <fullName evidence="5">Molybdopterin synthase sulfur carrier subunit</fullName>
    </recommendedName>
    <alternativeName>
        <fullName evidence="11">MPT synthase subunit 1</fullName>
    </alternativeName>
    <alternativeName>
        <fullName evidence="8">Molybdenum cofactor biosynthesis protein D</fullName>
    </alternativeName>
    <alternativeName>
        <fullName evidence="10">Molybdopterin-converting factor small subunit</fullName>
    </alternativeName>
    <alternativeName>
        <fullName evidence="9">Molybdopterin-converting factor subunit 1</fullName>
    </alternativeName>
    <alternativeName>
        <fullName evidence="12">Sulfur carrier protein MoaD</fullName>
    </alternativeName>
</protein>
<keyword evidence="3" id="KW-0501">Molybdenum cofactor biosynthesis</keyword>
<sequence>MITVLLFAHLQEEANQNELQIDVANVSVTKLKEHVAKEYNLSLSSNTMVAINEEYANEDDIVQAGDVVAFIPPVSGG</sequence>
<comment type="pathway">
    <text evidence="1">Cofactor biosynthesis; molybdopterin biosynthesis.</text>
</comment>
<evidence type="ECO:0000256" key="2">
    <source>
        <dbReference type="ARBA" id="ARBA00022741"/>
    </source>
</evidence>
<dbReference type="InterPro" id="IPR016155">
    <property type="entry name" value="Mopterin_synth/thiamin_S_b"/>
</dbReference>
<accession>A0A073JW58</accession>
<comment type="similarity">
    <text evidence="4">Belongs to the MoaD family.</text>
</comment>